<evidence type="ECO:0000256" key="1">
    <source>
        <dbReference type="ARBA" id="ARBA00004141"/>
    </source>
</evidence>
<keyword evidence="3 6" id="KW-1133">Transmembrane helix</keyword>
<evidence type="ECO:0000256" key="5">
    <source>
        <dbReference type="SAM" id="MobiDB-lite"/>
    </source>
</evidence>
<dbReference type="Pfam" id="PF02535">
    <property type="entry name" value="Zip"/>
    <property type="match status" value="1"/>
</dbReference>
<proteinExistence type="predicted"/>
<evidence type="ECO:0000256" key="2">
    <source>
        <dbReference type="ARBA" id="ARBA00022692"/>
    </source>
</evidence>
<dbReference type="InterPro" id="IPR003689">
    <property type="entry name" value="ZIP"/>
</dbReference>
<feature type="transmembrane region" description="Helical" evidence="6">
    <location>
        <begin position="38"/>
        <end position="59"/>
    </location>
</feature>
<reference evidence="7 8" key="1">
    <citation type="journal article" date="2019" name="Int. J. Syst. Evol. Microbiol.">
        <title>The Global Catalogue of Microorganisms (GCM) 10K type strain sequencing project: providing services to taxonomists for standard genome sequencing and annotation.</title>
        <authorList>
            <consortium name="The Broad Institute Genomics Platform"/>
            <consortium name="The Broad Institute Genome Sequencing Center for Infectious Disease"/>
            <person name="Wu L."/>
            <person name="Ma J."/>
        </authorList>
    </citation>
    <scope>NUCLEOTIDE SEQUENCE [LARGE SCALE GENOMIC DNA]</scope>
    <source>
        <strain evidence="7 8">CGMCC 1.12125</strain>
    </source>
</reference>
<dbReference type="EMBL" id="JBHUDJ010000015">
    <property type="protein sequence ID" value="MFD1589383.1"/>
    <property type="molecule type" value="Genomic_DNA"/>
</dbReference>
<keyword evidence="2 6" id="KW-0812">Transmembrane</keyword>
<keyword evidence="4 6" id="KW-0472">Membrane</keyword>
<feature type="compositionally biased region" description="Polar residues" evidence="5">
    <location>
        <begin position="129"/>
        <end position="142"/>
    </location>
</feature>
<evidence type="ECO:0000313" key="7">
    <source>
        <dbReference type="EMBL" id="MFD1589383.1"/>
    </source>
</evidence>
<feature type="transmembrane region" description="Helical" evidence="6">
    <location>
        <begin position="234"/>
        <end position="257"/>
    </location>
</feature>
<accession>A0ABD6CHP9</accession>
<gene>
    <name evidence="7" type="ORF">ACFR9U_20605</name>
</gene>
<keyword evidence="8" id="KW-1185">Reference proteome</keyword>
<comment type="subcellular location">
    <subcellularLocation>
        <location evidence="1">Membrane</location>
        <topology evidence="1">Multi-pass membrane protein</topology>
    </subcellularLocation>
</comment>
<protein>
    <submittedName>
        <fullName evidence="7">ZIP family metal transporter</fullName>
    </submittedName>
</protein>
<feature type="transmembrane region" description="Helical" evidence="6">
    <location>
        <begin position="162"/>
        <end position="185"/>
    </location>
</feature>
<dbReference type="PANTHER" id="PTHR11040:SF70">
    <property type="entry name" value="OS05G0316100 PROTEIN"/>
    <property type="match status" value="1"/>
</dbReference>
<evidence type="ECO:0000313" key="8">
    <source>
        <dbReference type="Proteomes" id="UP001597119"/>
    </source>
</evidence>
<feature type="region of interest" description="Disordered" evidence="5">
    <location>
        <begin position="111"/>
        <end position="150"/>
    </location>
</feature>
<evidence type="ECO:0000256" key="3">
    <source>
        <dbReference type="ARBA" id="ARBA00022989"/>
    </source>
</evidence>
<sequence length="320" mass="32522">MVSIEAIAFVFGAGLVTALATGLGAIPFFLFDEISDRWNVALWGLASGIMLAASGFGLLAEGLAATSGLPLLLGAGVVAGVGLVIVADAVIDRLDVGATAAAAGVDSDRAATDSSREYQTDGGHVSAGTADQPTADTSTQQSRPDDQPLVSTAVADGDLRKLALILGILTVHSFPEGVAIGVSFADVGLSGGVPIFGVVVPVLAVFMTIAISIHNVPEGVAVSIPLRSMGVSEWRMVGAAVLSSLPQPIGAVLAFVFVTWARAFLPFGFGFAAGAMIYLVITEFIPEALEIGETLQGDGYRELTAGVAAGILLMIPLMLV</sequence>
<dbReference type="Proteomes" id="UP001597119">
    <property type="component" value="Unassembled WGS sequence"/>
</dbReference>
<feature type="transmembrane region" description="Helical" evidence="6">
    <location>
        <begin position="263"/>
        <end position="281"/>
    </location>
</feature>
<evidence type="ECO:0000256" key="4">
    <source>
        <dbReference type="ARBA" id="ARBA00023136"/>
    </source>
</evidence>
<feature type="transmembrane region" description="Helical" evidence="6">
    <location>
        <begin position="71"/>
        <end position="91"/>
    </location>
</feature>
<feature type="transmembrane region" description="Helical" evidence="6">
    <location>
        <begin position="6"/>
        <end position="31"/>
    </location>
</feature>
<dbReference type="RefSeq" id="WP_247381187.1">
    <property type="nucleotide sequence ID" value="NZ_JALLGV010000009.1"/>
</dbReference>
<name>A0ABD6CHP9_9EURY</name>
<dbReference type="GO" id="GO:0016020">
    <property type="term" value="C:membrane"/>
    <property type="evidence" value="ECO:0007669"/>
    <property type="project" value="UniProtKB-SubCell"/>
</dbReference>
<evidence type="ECO:0000256" key="6">
    <source>
        <dbReference type="SAM" id="Phobius"/>
    </source>
</evidence>
<organism evidence="7 8">
    <name type="scientific">Halorientalis brevis</name>
    <dbReference type="NCBI Taxonomy" id="1126241"/>
    <lineage>
        <taxon>Archaea</taxon>
        <taxon>Methanobacteriati</taxon>
        <taxon>Methanobacteriota</taxon>
        <taxon>Stenosarchaea group</taxon>
        <taxon>Halobacteria</taxon>
        <taxon>Halobacteriales</taxon>
        <taxon>Haloarculaceae</taxon>
        <taxon>Halorientalis</taxon>
    </lineage>
</organism>
<feature type="transmembrane region" description="Helical" evidence="6">
    <location>
        <begin position="191"/>
        <end position="213"/>
    </location>
</feature>
<dbReference type="AlphaFoldDB" id="A0ABD6CHP9"/>
<feature type="transmembrane region" description="Helical" evidence="6">
    <location>
        <begin position="302"/>
        <end position="319"/>
    </location>
</feature>
<dbReference type="PANTHER" id="PTHR11040">
    <property type="entry name" value="ZINC/IRON TRANSPORTER"/>
    <property type="match status" value="1"/>
</dbReference>
<comment type="caution">
    <text evidence="7">The sequence shown here is derived from an EMBL/GenBank/DDBJ whole genome shotgun (WGS) entry which is preliminary data.</text>
</comment>